<dbReference type="GO" id="GO:0006508">
    <property type="term" value="P:proteolysis"/>
    <property type="evidence" value="ECO:0007669"/>
    <property type="project" value="UniProtKB-KW"/>
</dbReference>
<dbReference type="Proteomes" id="UP000045706">
    <property type="component" value="Unassembled WGS sequence"/>
</dbReference>
<evidence type="ECO:0000256" key="6">
    <source>
        <dbReference type="RuleBase" id="RU361156"/>
    </source>
</evidence>
<dbReference type="InterPro" id="IPR036188">
    <property type="entry name" value="FAD/NAD-bd_sf"/>
</dbReference>
<dbReference type="Gene3D" id="1.10.287.410">
    <property type="match status" value="1"/>
</dbReference>
<dbReference type="EC" id="3.4.16.-" evidence="6"/>
<keyword evidence="5" id="KW-0325">Glycoprotein</keyword>
<reference evidence="9" key="1">
    <citation type="submission" date="2015-05" db="EMBL/GenBank/DDBJ databases">
        <authorList>
            <person name="Fogelqvist Johan"/>
        </authorList>
    </citation>
    <scope>NUCLEOTIDE SEQUENCE [LARGE SCALE GENOMIC DNA]</scope>
</reference>
<keyword evidence="3 6" id="KW-0645">Protease</keyword>
<sequence length="988" mass="107064">MRATILNLLTTFAFLGLGGSTPLAALDKRYTLDSNGIKYKVFEHAATGATTKIVSNSGICETTPGVNQHSGYFSVGTNMNMFFWFFEARKDASKAPLALWLNGGPGCSSMIGLFQENGPCTFNGGGSEPTLNPHSWNTFANMLYVDQPIGTGFSYGTDDATSTLAAAPRVWKLLQAFYAQFPEYEGRDFGIFTESYGGHYGPEFAFYFEQQNAAIDAGTIAGEKINLVALGVNNGWIDPANQYKDYIDYAANNTYKKLITPKQYSTYVSTYQKKCVPAFAKCTGLTGNDAACGNADDVCSAAIESPLESLASFDVYDIRGPKNDPFPPETYLTYLQTPAVMKAIGAQTTYGECPDAPYTKFISSGDRGRSFLPTLSQVIDSGITVLIWAGDADWICNWMGNYRALSSIAKKPFLSAPLLPYTVNGKQYGEYKTSGNLSWLRVYEAGHEVPASKAMGSVVSAVFDALKGIKAALSLLSALSTEFNAALNRAAKLPGLPNPKPTQPYWLNNPPFPELVDIGSPRLPETADVAVIGSGIAGAAIVRSLLHERRRRGTVSGSESGLPGDGKIVVFEARQLCSGATARNGGHIKPTAYEIFPRFRNMYGPERAAALTRFQLRHIDCLTELCASEGIDAAEAREVETADLYLDEETFRKTVEDLAELKEWVPEVNVEVWESDEARKKFGANESVAGALSYRAGAIWAYRFAVSIWKRLLDDFPEQLFVETMTPVEAISTSPDELADFPYIVHTPRGTVHVRHVVHATNAFASHLVPGLRSKITGVRAHMSSQRPGDLFPNCQGQRSWGVIYGGAFDYVTQRPSSPDEPQGDLMLGGGFSRSLKQGVDQVGLYDDGARIDALTVSHISGIFPAVFSPKWGEGASVENAWSGILGMTGDFLPFVGRLHSGLTGRKVASKKVRGLHGEWIAAGFSGEGMVWAWLSGTALGIMVDGCEEEELAAAPGRPKGKTVEWLPRELMVSSARMRSADISNLAS</sequence>
<dbReference type="Pfam" id="PF01266">
    <property type="entry name" value="DAO"/>
    <property type="match status" value="1"/>
</dbReference>
<dbReference type="SUPFAM" id="SSF51905">
    <property type="entry name" value="FAD/NAD(P)-binding domain"/>
    <property type="match status" value="1"/>
</dbReference>
<evidence type="ECO:0000313" key="9">
    <source>
        <dbReference type="Proteomes" id="UP000045706"/>
    </source>
</evidence>
<gene>
    <name evidence="8" type="ORF">BN1723_003314</name>
</gene>
<evidence type="ECO:0000259" key="7">
    <source>
        <dbReference type="Pfam" id="PF01266"/>
    </source>
</evidence>
<dbReference type="PROSITE" id="PS00131">
    <property type="entry name" value="CARBOXYPEPT_SER_SER"/>
    <property type="match status" value="1"/>
</dbReference>
<dbReference type="InterPro" id="IPR029058">
    <property type="entry name" value="AB_hydrolase_fold"/>
</dbReference>
<dbReference type="Gene3D" id="3.50.50.60">
    <property type="entry name" value="FAD/NAD(P)-binding domain"/>
    <property type="match status" value="1"/>
</dbReference>
<feature type="domain" description="FAD dependent oxidoreductase" evidence="7">
    <location>
        <begin position="528"/>
        <end position="939"/>
    </location>
</feature>
<proteinExistence type="inferred from homology"/>
<dbReference type="Gene3D" id="3.40.50.1820">
    <property type="entry name" value="alpha/beta hydrolase"/>
    <property type="match status" value="1"/>
</dbReference>
<dbReference type="AlphaFoldDB" id="A0A0G4LWN4"/>
<evidence type="ECO:0000256" key="4">
    <source>
        <dbReference type="ARBA" id="ARBA00022801"/>
    </source>
</evidence>
<dbReference type="PANTHER" id="PTHR11802:SF453">
    <property type="entry name" value="S1, PUTATIVE-RELATED"/>
    <property type="match status" value="1"/>
</dbReference>
<dbReference type="GO" id="GO:0004185">
    <property type="term" value="F:serine-type carboxypeptidase activity"/>
    <property type="evidence" value="ECO:0007669"/>
    <property type="project" value="UniProtKB-UniRule"/>
</dbReference>
<dbReference type="InterPro" id="IPR018202">
    <property type="entry name" value="Ser_caboxypep_ser_AS"/>
</dbReference>
<comment type="similarity">
    <text evidence="1 6">Belongs to the peptidase S10 family.</text>
</comment>
<organism evidence="8 9">
    <name type="scientific">Verticillium longisporum</name>
    <name type="common">Verticillium dahliae var. longisporum</name>
    <dbReference type="NCBI Taxonomy" id="100787"/>
    <lineage>
        <taxon>Eukaryota</taxon>
        <taxon>Fungi</taxon>
        <taxon>Dikarya</taxon>
        <taxon>Ascomycota</taxon>
        <taxon>Pezizomycotina</taxon>
        <taxon>Sordariomycetes</taxon>
        <taxon>Hypocreomycetidae</taxon>
        <taxon>Glomerellales</taxon>
        <taxon>Plectosphaerellaceae</taxon>
        <taxon>Verticillium</taxon>
    </lineage>
</organism>
<dbReference type="SUPFAM" id="SSF53474">
    <property type="entry name" value="alpha/beta-Hydrolases"/>
    <property type="match status" value="1"/>
</dbReference>
<dbReference type="GO" id="GO:0000324">
    <property type="term" value="C:fungal-type vacuole"/>
    <property type="evidence" value="ECO:0007669"/>
    <property type="project" value="TreeGrafter"/>
</dbReference>
<dbReference type="InterPro" id="IPR001563">
    <property type="entry name" value="Peptidase_S10"/>
</dbReference>
<evidence type="ECO:0000256" key="5">
    <source>
        <dbReference type="ARBA" id="ARBA00023180"/>
    </source>
</evidence>
<dbReference type="Gene3D" id="3.30.9.10">
    <property type="entry name" value="D-Amino Acid Oxidase, subunit A, domain 2"/>
    <property type="match status" value="1"/>
</dbReference>
<dbReference type="PRINTS" id="PR00724">
    <property type="entry name" value="CRBOXYPTASEC"/>
</dbReference>
<evidence type="ECO:0000256" key="3">
    <source>
        <dbReference type="ARBA" id="ARBA00022670"/>
    </source>
</evidence>
<dbReference type="EMBL" id="CVQI01018890">
    <property type="protein sequence ID" value="CRK25960.1"/>
    <property type="molecule type" value="Genomic_DNA"/>
</dbReference>
<evidence type="ECO:0000256" key="2">
    <source>
        <dbReference type="ARBA" id="ARBA00022645"/>
    </source>
</evidence>
<feature type="signal peptide" evidence="6">
    <location>
        <begin position="1"/>
        <end position="20"/>
    </location>
</feature>
<dbReference type="InterPro" id="IPR006076">
    <property type="entry name" value="FAD-dep_OxRdtase"/>
</dbReference>
<evidence type="ECO:0000256" key="1">
    <source>
        <dbReference type="ARBA" id="ARBA00009431"/>
    </source>
</evidence>
<keyword evidence="4 6" id="KW-0378">Hydrolase</keyword>
<feature type="chain" id="PRO_5018378416" description="Carboxypeptidase" evidence="6">
    <location>
        <begin position="21"/>
        <end position="988"/>
    </location>
</feature>
<keyword evidence="6" id="KW-0732">Signal</keyword>
<dbReference type="PANTHER" id="PTHR11802">
    <property type="entry name" value="SERINE PROTEASE FAMILY S10 SERINE CARBOXYPEPTIDASE"/>
    <property type="match status" value="1"/>
</dbReference>
<protein>
    <recommendedName>
        <fullName evidence="6">Carboxypeptidase</fullName>
        <ecNumber evidence="6">3.4.16.-</ecNumber>
    </recommendedName>
</protein>
<name>A0A0G4LWN4_VERLO</name>
<accession>A0A0G4LWN4</accession>
<keyword evidence="2 6" id="KW-0121">Carboxypeptidase</keyword>
<dbReference type="Pfam" id="PF00450">
    <property type="entry name" value="Peptidase_S10"/>
    <property type="match status" value="1"/>
</dbReference>
<evidence type="ECO:0000313" key="8">
    <source>
        <dbReference type="EMBL" id="CRK25960.1"/>
    </source>
</evidence>